<evidence type="ECO:0000259" key="9">
    <source>
        <dbReference type="Pfam" id="PF01431"/>
    </source>
</evidence>
<dbReference type="Pfam" id="PF01431">
    <property type="entry name" value="Peptidase_M13"/>
    <property type="match status" value="1"/>
</dbReference>
<keyword evidence="4" id="KW-0479">Metal-binding</keyword>
<dbReference type="RefSeq" id="WP_186503451.1">
    <property type="nucleotide sequence ID" value="NZ_JACOGK010000021.1"/>
</dbReference>
<dbReference type="PANTHER" id="PTHR11733">
    <property type="entry name" value="ZINC METALLOPROTEASE FAMILY M13 NEPRILYSIN-RELATED"/>
    <property type="match status" value="1"/>
</dbReference>
<dbReference type="Gene3D" id="3.40.390.10">
    <property type="entry name" value="Collagenase (Catalytic Domain)"/>
    <property type="match status" value="1"/>
</dbReference>
<dbReference type="Proteomes" id="UP000606870">
    <property type="component" value="Unassembled WGS sequence"/>
</dbReference>
<dbReference type="EMBL" id="JACOGK010000021">
    <property type="protein sequence ID" value="MBC3537219.1"/>
    <property type="molecule type" value="Genomic_DNA"/>
</dbReference>
<dbReference type="Gene3D" id="1.10.1380.10">
    <property type="entry name" value="Neutral endopeptidase , domain2"/>
    <property type="match status" value="1"/>
</dbReference>
<dbReference type="InterPro" id="IPR042089">
    <property type="entry name" value="Peptidase_M13_dom_2"/>
</dbReference>
<dbReference type="PROSITE" id="PS51885">
    <property type="entry name" value="NEPRILYSIN"/>
    <property type="match status" value="1"/>
</dbReference>
<keyword evidence="8" id="KW-0732">Signal</keyword>
<keyword evidence="5" id="KW-0378">Hydrolase</keyword>
<comment type="cofactor">
    <cofactor evidence="1">
        <name>Zn(2+)</name>
        <dbReference type="ChEBI" id="CHEBI:29105"/>
    </cofactor>
</comment>
<sequence>MSKRRILVCAALAAVLGMGLMTPGTGYAAVSEKNDFYQAVNEKVLAEKKIKPTESSWSWFQERNRENKEFLTKKIEALAKKQGTYREGSEEQKIADLYQCITDQKTRNATAPAYLQKLVAPLQAAKTPAELTAAVCALHDRYGIDVLMDMSVQRLPDKRRYIARFEASGPVLSRYDLEKEAQPGAWQDYQTYVANVLTAGGLAEDAAVTAAGRIFAFEQKLGPTLLTSEEMNDIMVQNRQVSQQEFIAMTPHLDGEALLKAWHLEKEQTLYLADPAYLQALDAAYTADNLDLFRQYFTFRVYHQLAPYSDIPLRDLRQHYQNHRYGIRASRTEKEQASYMLQSLMPYELGQIYLKERCTPETQAAVRQIIDEVRQVYRSRLEQNTWLTAATRAKAIEKLDGLRVFVGGPAADDKPLIEDMHAVVPEGKGGDLLTNILQNEAWAAKEEEKLVGTDFNPDKWYAFNPQDVNAAYISDNNSITIPAGILQAPFYDSHASRGTNLGGIGVVIGHEISHAFDPNGSHTDKDGNLIDWWTPADYAAFQKRASAFAPYYSRYQLAPGLYENGQLVMNEAIADCGGLSVATAIAGTDESVRRDLYKSFAAIFASKYTDQLLYQLVKLDPHPNGKARVNGALSSTEGFYKAYDIVRGDGMYVGPDQRVSLW</sequence>
<evidence type="ECO:0000256" key="8">
    <source>
        <dbReference type="SAM" id="SignalP"/>
    </source>
</evidence>
<evidence type="ECO:0000256" key="4">
    <source>
        <dbReference type="ARBA" id="ARBA00022723"/>
    </source>
</evidence>
<dbReference type="Pfam" id="PF05649">
    <property type="entry name" value="Peptidase_M13_N"/>
    <property type="match status" value="1"/>
</dbReference>
<evidence type="ECO:0000256" key="1">
    <source>
        <dbReference type="ARBA" id="ARBA00001947"/>
    </source>
</evidence>
<gene>
    <name evidence="11" type="ORF">H8J70_08135</name>
</gene>
<feature type="domain" description="Peptidase M13 C-terminal" evidence="9">
    <location>
        <begin position="469"/>
        <end position="659"/>
    </location>
</feature>
<comment type="caution">
    <text evidence="11">The sequence shown here is derived from an EMBL/GenBank/DDBJ whole genome shotgun (WGS) entry which is preliminary data.</text>
</comment>
<dbReference type="InterPro" id="IPR008753">
    <property type="entry name" value="Peptidase_M13_N"/>
</dbReference>
<dbReference type="InterPro" id="IPR024079">
    <property type="entry name" value="MetalloPept_cat_dom_sf"/>
</dbReference>
<dbReference type="InterPro" id="IPR018497">
    <property type="entry name" value="Peptidase_M13_C"/>
</dbReference>
<feature type="chain" id="PRO_5045169273" evidence="8">
    <location>
        <begin position="29"/>
        <end position="662"/>
    </location>
</feature>
<dbReference type="CDD" id="cd08662">
    <property type="entry name" value="M13"/>
    <property type="match status" value="1"/>
</dbReference>
<accession>A0ABR6VKJ3</accession>
<name>A0ABR6VKJ3_9FIRM</name>
<protein>
    <submittedName>
        <fullName evidence="11">M13 family metallopeptidase</fullName>
    </submittedName>
</protein>
<keyword evidence="7" id="KW-0482">Metalloprotease</keyword>
<evidence type="ECO:0000256" key="2">
    <source>
        <dbReference type="ARBA" id="ARBA00007357"/>
    </source>
</evidence>
<dbReference type="PANTHER" id="PTHR11733:SF167">
    <property type="entry name" value="FI17812P1-RELATED"/>
    <property type="match status" value="1"/>
</dbReference>
<organism evidence="11 12">
    <name type="scientific">Megasphaera hominis</name>
    <dbReference type="NCBI Taxonomy" id="159836"/>
    <lineage>
        <taxon>Bacteria</taxon>
        <taxon>Bacillati</taxon>
        <taxon>Bacillota</taxon>
        <taxon>Negativicutes</taxon>
        <taxon>Veillonellales</taxon>
        <taxon>Veillonellaceae</taxon>
        <taxon>Megasphaera</taxon>
    </lineage>
</organism>
<evidence type="ECO:0000313" key="11">
    <source>
        <dbReference type="EMBL" id="MBC3537219.1"/>
    </source>
</evidence>
<dbReference type="PRINTS" id="PR00786">
    <property type="entry name" value="NEPRILYSIN"/>
</dbReference>
<keyword evidence="6" id="KW-0862">Zinc</keyword>
<keyword evidence="3" id="KW-0645">Protease</keyword>
<comment type="similarity">
    <text evidence="2">Belongs to the peptidase M13 family.</text>
</comment>
<feature type="domain" description="Peptidase M13 N-terminal" evidence="10">
    <location>
        <begin position="34"/>
        <end position="409"/>
    </location>
</feature>
<evidence type="ECO:0000259" key="10">
    <source>
        <dbReference type="Pfam" id="PF05649"/>
    </source>
</evidence>
<keyword evidence="12" id="KW-1185">Reference proteome</keyword>
<evidence type="ECO:0000256" key="7">
    <source>
        <dbReference type="ARBA" id="ARBA00023049"/>
    </source>
</evidence>
<feature type="signal peptide" evidence="8">
    <location>
        <begin position="1"/>
        <end position="28"/>
    </location>
</feature>
<evidence type="ECO:0000256" key="6">
    <source>
        <dbReference type="ARBA" id="ARBA00022833"/>
    </source>
</evidence>
<proteinExistence type="inferred from homology"/>
<reference evidence="11 12" key="1">
    <citation type="submission" date="2020-08" db="EMBL/GenBank/DDBJ databases">
        <authorList>
            <person name="Liu C."/>
            <person name="Sun Q."/>
        </authorList>
    </citation>
    <scope>NUCLEOTIDE SEQUENCE [LARGE SCALE GENOMIC DNA]</scope>
    <source>
        <strain evidence="11 12">NSJ-59</strain>
    </source>
</reference>
<dbReference type="SUPFAM" id="SSF55486">
    <property type="entry name" value="Metalloproteases ('zincins'), catalytic domain"/>
    <property type="match status" value="1"/>
</dbReference>
<evidence type="ECO:0000313" key="12">
    <source>
        <dbReference type="Proteomes" id="UP000606870"/>
    </source>
</evidence>
<dbReference type="InterPro" id="IPR000718">
    <property type="entry name" value="Peptidase_M13"/>
</dbReference>
<evidence type="ECO:0000256" key="3">
    <source>
        <dbReference type="ARBA" id="ARBA00022670"/>
    </source>
</evidence>
<evidence type="ECO:0000256" key="5">
    <source>
        <dbReference type="ARBA" id="ARBA00022801"/>
    </source>
</evidence>